<keyword evidence="2" id="KW-1185">Reference proteome</keyword>
<sequence>MNTGKPPSPDAPDDHSSSSFSSWWGSGDLSWFLHKEPNDIDLDPVQDKKWQSLLLTHGDYAGRLWNCLVQISRAKDMRSLNSRVAPFRDKLNQESLDPFGRQRNIELLEECVRRLRLQGFDVDLEMAKLAILVYGKRNEVCHAEIGKPGVQNDRARMWQVIEHDKNQLPEALPNLQLPYHTTWQRILTLYGDTQGWINHKPGSGLARPLPELDLSLRPDKASRRRAFDKRECGDRVDAVFQTFKERIPVTSCPVSSQTRTRHSVSDPTPYILPEKRRALGSPDSEGCGQGSSAAERLPTVAFGNGADTRQFQGLYEDLRTLFDKDLEGGRKALEGARRVVTRELTNSRSAKRRKGGQ</sequence>
<dbReference type="RefSeq" id="XP_025526217.1">
    <property type="nucleotide sequence ID" value="XM_025668128.1"/>
</dbReference>
<reference evidence="1 2" key="1">
    <citation type="submission" date="2018-02" db="EMBL/GenBank/DDBJ databases">
        <title>The genomes of Aspergillus section Nigri reveals drivers in fungal speciation.</title>
        <authorList>
            <consortium name="DOE Joint Genome Institute"/>
            <person name="Vesth T.C."/>
            <person name="Nybo J."/>
            <person name="Theobald S."/>
            <person name="Brandl J."/>
            <person name="Frisvad J.C."/>
            <person name="Nielsen K.F."/>
            <person name="Lyhne E.K."/>
            <person name="Kogle M.E."/>
            <person name="Kuo A."/>
            <person name="Riley R."/>
            <person name="Clum A."/>
            <person name="Nolan M."/>
            <person name="Lipzen A."/>
            <person name="Salamov A."/>
            <person name="Henrissat B."/>
            <person name="Wiebenga A."/>
            <person name="De vries R.P."/>
            <person name="Grigoriev I.V."/>
            <person name="Mortensen U.H."/>
            <person name="Andersen M.R."/>
            <person name="Baker S.E."/>
        </authorList>
    </citation>
    <scope>NUCLEOTIDE SEQUENCE [LARGE SCALE GENOMIC DNA]</scope>
    <source>
        <strain evidence="1 2">CBS 114.51</strain>
    </source>
</reference>
<dbReference type="GeneID" id="37171820"/>
<evidence type="ECO:0000313" key="1">
    <source>
        <dbReference type="EMBL" id="RAH80323.1"/>
    </source>
</evidence>
<dbReference type="EMBL" id="KZ824804">
    <property type="protein sequence ID" value="RAH80323.1"/>
    <property type="molecule type" value="Genomic_DNA"/>
</dbReference>
<organism evidence="1 2">
    <name type="scientific">Aspergillus japonicus CBS 114.51</name>
    <dbReference type="NCBI Taxonomy" id="1448312"/>
    <lineage>
        <taxon>Eukaryota</taxon>
        <taxon>Fungi</taxon>
        <taxon>Dikarya</taxon>
        <taxon>Ascomycota</taxon>
        <taxon>Pezizomycotina</taxon>
        <taxon>Eurotiomycetes</taxon>
        <taxon>Eurotiomycetidae</taxon>
        <taxon>Eurotiales</taxon>
        <taxon>Aspergillaceae</taxon>
        <taxon>Aspergillus</taxon>
        <taxon>Aspergillus subgen. Circumdati</taxon>
    </lineage>
</organism>
<dbReference type="AlphaFoldDB" id="A0A8T8WWX9"/>
<name>A0A8T8WWX9_ASPJA</name>
<accession>A0A8T8WWX9</accession>
<gene>
    <name evidence="1" type="ORF">BO86DRAFT_316431</name>
</gene>
<dbReference type="Proteomes" id="UP000249497">
    <property type="component" value="Unassembled WGS sequence"/>
</dbReference>
<evidence type="ECO:0000313" key="2">
    <source>
        <dbReference type="Proteomes" id="UP000249497"/>
    </source>
</evidence>
<dbReference type="OrthoDB" id="4471330at2759"/>
<protein>
    <submittedName>
        <fullName evidence="1">Uncharacterized protein</fullName>
    </submittedName>
</protein>
<proteinExistence type="predicted"/>